<evidence type="ECO:0000313" key="2">
    <source>
        <dbReference type="Proteomes" id="UP000481153"/>
    </source>
</evidence>
<name>A0A6G0XEL9_9STRA</name>
<comment type="caution">
    <text evidence="1">The sequence shown here is derived from an EMBL/GenBank/DDBJ whole genome shotgun (WGS) entry which is preliminary data.</text>
</comment>
<keyword evidence="2" id="KW-1185">Reference proteome</keyword>
<proteinExistence type="predicted"/>
<accession>A0A6G0XEL9</accession>
<evidence type="ECO:0000313" key="1">
    <source>
        <dbReference type="EMBL" id="KAF0738521.1"/>
    </source>
</evidence>
<dbReference type="AlphaFoldDB" id="A0A6G0XEL9"/>
<dbReference type="EMBL" id="VJMJ01000073">
    <property type="protein sequence ID" value="KAF0738521.1"/>
    <property type="molecule type" value="Genomic_DNA"/>
</dbReference>
<protein>
    <submittedName>
        <fullName evidence="1">Uncharacterized protein</fullName>
    </submittedName>
</protein>
<dbReference type="VEuPathDB" id="FungiDB:AeMF1_007892"/>
<organism evidence="1 2">
    <name type="scientific">Aphanomyces euteiches</name>
    <dbReference type="NCBI Taxonomy" id="100861"/>
    <lineage>
        <taxon>Eukaryota</taxon>
        <taxon>Sar</taxon>
        <taxon>Stramenopiles</taxon>
        <taxon>Oomycota</taxon>
        <taxon>Saprolegniomycetes</taxon>
        <taxon>Saprolegniales</taxon>
        <taxon>Verrucalvaceae</taxon>
        <taxon>Aphanomyces</taxon>
    </lineage>
</organism>
<reference evidence="1 2" key="1">
    <citation type="submission" date="2019-07" db="EMBL/GenBank/DDBJ databases">
        <title>Genomics analysis of Aphanomyces spp. identifies a new class of oomycete effector associated with host adaptation.</title>
        <authorList>
            <person name="Gaulin E."/>
        </authorList>
    </citation>
    <scope>NUCLEOTIDE SEQUENCE [LARGE SCALE GENOMIC DNA]</scope>
    <source>
        <strain evidence="1 2">ATCC 201684</strain>
    </source>
</reference>
<sequence length="121" mass="14008">MTVMQCQYAYKECTNTRSVKRDGKLHRLCEYHRSRANAMQKTYAAKRRTEVRNAKRQESKIMSTLNTPTSSTNVATIETVDINIDDMMWLFGCPIEPIPTTYSEIDNDITQDDYAFLSLLL</sequence>
<dbReference type="Proteomes" id="UP000481153">
    <property type="component" value="Unassembled WGS sequence"/>
</dbReference>
<gene>
    <name evidence="1" type="ORF">Ae201684_005633</name>
</gene>